<dbReference type="PROSITE" id="PS51786">
    <property type="entry name" value="LON_PROTEOLYTIC"/>
    <property type="match status" value="1"/>
</dbReference>
<feature type="active site" evidence="2">
    <location>
        <position position="650"/>
    </location>
</feature>
<reference evidence="5" key="1">
    <citation type="submission" date="2019-11" db="EMBL/GenBank/DDBJ databases">
        <title>Isolation and characterization of a novel species in the genus Sulfuriferula.</title>
        <authorList>
            <person name="Mochizuki J."/>
            <person name="Kojima H."/>
            <person name="Fukui M."/>
        </authorList>
    </citation>
    <scope>NUCLEOTIDE SEQUENCE [LARGE SCALE GENOMIC DNA]</scope>
    <source>
        <strain evidence="5">SGTM</strain>
    </source>
</reference>
<evidence type="ECO:0000313" key="4">
    <source>
        <dbReference type="EMBL" id="BBP02393.1"/>
    </source>
</evidence>
<dbReference type="EMBL" id="AP021881">
    <property type="protein sequence ID" value="BBP02393.1"/>
    <property type="molecule type" value="Genomic_DNA"/>
</dbReference>
<keyword evidence="1 2" id="KW-0645">Protease</keyword>
<dbReference type="Proteomes" id="UP000463939">
    <property type="component" value="Chromosome"/>
</dbReference>
<dbReference type="InterPro" id="IPR014721">
    <property type="entry name" value="Ribsml_uS5_D2-typ_fold_subgr"/>
</dbReference>
<dbReference type="GO" id="GO:0004252">
    <property type="term" value="F:serine-type endopeptidase activity"/>
    <property type="evidence" value="ECO:0007669"/>
    <property type="project" value="UniProtKB-UniRule"/>
</dbReference>
<dbReference type="InterPro" id="IPR027065">
    <property type="entry name" value="Lon_Prtase"/>
</dbReference>
<gene>
    <name evidence="4" type="ORF">SFSGTM_31010</name>
</gene>
<keyword evidence="2" id="KW-0720">Serine protease</keyword>
<name>A0A809SB14_9PROT</name>
<dbReference type="PRINTS" id="PR00830">
    <property type="entry name" value="ENDOLAPTASE"/>
</dbReference>
<dbReference type="Gene3D" id="1.10.8.60">
    <property type="match status" value="1"/>
</dbReference>
<dbReference type="Pfam" id="PF05362">
    <property type="entry name" value="Lon_C"/>
    <property type="match status" value="1"/>
</dbReference>
<keyword evidence="5" id="KW-1185">Reference proteome</keyword>
<dbReference type="Gene3D" id="3.30.230.10">
    <property type="match status" value="1"/>
</dbReference>
<dbReference type="InterPro" id="IPR008269">
    <property type="entry name" value="Lon_proteolytic"/>
</dbReference>
<dbReference type="SUPFAM" id="SSF52540">
    <property type="entry name" value="P-loop containing nucleoside triphosphate hydrolases"/>
    <property type="match status" value="1"/>
</dbReference>
<dbReference type="GO" id="GO:0006508">
    <property type="term" value="P:proteolysis"/>
    <property type="evidence" value="ECO:0007669"/>
    <property type="project" value="UniProtKB-KW"/>
</dbReference>
<feature type="domain" description="Lon proteolytic" evidence="3">
    <location>
        <begin position="560"/>
        <end position="755"/>
    </location>
</feature>
<dbReference type="Pfam" id="PF13654">
    <property type="entry name" value="AAA_32"/>
    <property type="match status" value="1"/>
</dbReference>
<dbReference type="PANTHER" id="PTHR10046">
    <property type="entry name" value="ATP DEPENDENT LON PROTEASE FAMILY MEMBER"/>
    <property type="match status" value="1"/>
</dbReference>
<dbReference type="InterPro" id="IPR027417">
    <property type="entry name" value="P-loop_NTPase"/>
</dbReference>
<dbReference type="EC" id="3.4.21.53" evidence="2"/>
<evidence type="ECO:0000313" key="5">
    <source>
        <dbReference type="Proteomes" id="UP000463939"/>
    </source>
</evidence>
<keyword evidence="2" id="KW-0378">Hydrolase</keyword>
<dbReference type="InterPro" id="IPR046844">
    <property type="entry name" value="Lon-like_helical"/>
</dbReference>
<evidence type="ECO:0000259" key="3">
    <source>
        <dbReference type="PROSITE" id="PS51786"/>
    </source>
</evidence>
<evidence type="ECO:0000256" key="2">
    <source>
        <dbReference type="PROSITE-ProRule" id="PRU01122"/>
    </source>
</evidence>
<dbReference type="InterPro" id="IPR046843">
    <property type="entry name" value="LonB_AAA-LID"/>
</dbReference>
<dbReference type="SUPFAM" id="SSF54211">
    <property type="entry name" value="Ribosomal protein S5 domain 2-like"/>
    <property type="match status" value="1"/>
</dbReference>
<accession>A0A809SB14</accession>
<dbReference type="GO" id="GO:0005524">
    <property type="term" value="F:ATP binding"/>
    <property type="evidence" value="ECO:0007669"/>
    <property type="project" value="InterPro"/>
</dbReference>
<comment type="catalytic activity">
    <reaction evidence="2">
        <text>Hydrolysis of proteins in presence of ATP.</text>
        <dbReference type="EC" id="3.4.21.53"/>
    </reaction>
</comment>
<dbReference type="KEGG" id="sniv:SFSGTM_31010"/>
<sequence>MALSKLLPSQLRLTLNADKLGFATTVELVDETLPWIGQERAEKAAHFGLSIDQPGYNLFVLGEVGSGRSSLLEAAMHAAAAKRSPPPDLCYLHHFDVPENPIALRLPAGQGRILRDMMAALIQLLQVEIPRRLAGPEFNAENERIQQTYKDEEAIAYAELSAFAAARHFTLHREDGRLIFTLLDADGHAMTEADMLALSAERKIELDRDEQLLRVEIARFLEKMRPKERANKEALIQFKRHLIKPMLDHELQQIRMAMKQQIMDVGKLGRYLDAVAQDVLYQLELFGSEDIAVQAELLEAMLAYRVNLVVDNSELNGAPALVEDNPLFRSLFGSIEYQVENDVLMTDFSRIRAGSLLRAHGGFLLLHLRDLFGDPLVWEKLRRFLRSGRLQIEEPGTQYSPNPAVSLTPEAVDVAVKIILIGTREHYYELQEDDPEFGRYFRIKVDFAESFKAGVSTHHDSAIFIAHTCRRLGLPHFSAAAVARLLEEMHREADDQTRLYAIFAYLEQLVVESGTVAQGKIVQREDVEAALQAKTWRHDYPDQRLHESIAEGELLISVQGERVGHINGLTQIDQGDHRFGLPVVISARTFPGKDGLINIEREVEMSGPIHDKGVFILQNYFASLFAHLGPLSVDGALVFEQEYHGVEGDSASCAEFYALISSLSGLPIRQGIAVTGALNQFGEVLPIGGLNEKIEGFFQVCQEAGLDGSQGIILPARNRPHLMLSHAVITAVEQGQFHIHVIDHVTDGLDLLMGHPEGELDETGIYTNNSVLGRAQKTLMRFHRLCNPDDATKPDAKSRHKALA</sequence>
<dbReference type="GO" id="GO:0030163">
    <property type="term" value="P:protein catabolic process"/>
    <property type="evidence" value="ECO:0007669"/>
    <property type="project" value="InterPro"/>
</dbReference>
<dbReference type="AlphaFoldDB" id="A0A809SB14"/>
<organism evidence="4 5">
    <name type="scientific">Sulfuriferula nivalis</name>
    <dbReference type="NCBI Taxonomy" id="2675298"/>
    <lineage>
        <taxon>Bacteria</taxon>
        <taxon>Pseudomonadati</taxon>
        <taxon>Pseudomonadota</taxon>
        <taxon>Betaproteobacteria</taxon>
        <taxon>Nitrosomonadales</taxon>
        <taxon>Sulfuricellaceae</taxon>
        <taxon>Sulfuriferula</taxon>
    </lineage>
</organism>
<proteinExistence type="inferred from homology"/>
<dbReference type="GO" id="GO:0004176">
    <property type="term" value="F:ATP-dependent peptidase activity"/>
    <property type="evidence" value="ECO:0007669"/>
    <property type="project" value="UniProtKB-UniRule"/>
</dbReference>
<dbReference type="InterPro" id="IPR020568">
    <property type="entry name" value="Ribosomal_Su5_D2-typ_SF"/>
</dbReference>
<dbReference type="Gene3D" id="3.40.50.300">
    <property type="entry name" value="P-loop containing nucleotide triphosphate hydrolases"/>
    <property type="match status" value="2"/>
</dbReference>
<comment type="similarity">
    <text evidence="2">Belongs to the peptidase S16 family.</text>
</comment>
<dbReference type="Pfam" id="PF20437">
    <property type="entry name" value="LonC_helical"/>
    <property type="match status" value="1"/>
</dbReference>
<dbReference type="RefSeq" id="WP_162086032.1">
    <property type="nucleotide sequence ID" value="NZ_AP021881.1"/>
</dbReference>
<evidence type="ECO:0000256" key="1">
    <source>
        <dbReference type="ARBA" id="ARBA00022670"/>
    </source>
</evidence>
<protein>
    <recommendedName>
        <fullName evidence="2">endopeptidase La</fullName>
        <ecNumber evidence="2">3.4.21.53</ecNumber>
    </recommendedName>
</protein>
<dbReference type="Pfam" id="PF20436">
    <property type="entry name" value="LonB_AAA-LID"/>
    <property type="match status" value="1"/>
</dbReference>
<dbReference type="InterPro" id="IPR041699">
    <property type="entry name" value="AAA_32"/>
</dbReference>
<feature type="active site" evidence="2">
    <location>
        <position position="693"/>
    </location>
</feature>